<keyword evidence="2" id="KW-1185">Reference proteome</keyword>
<dbReference type="KEGG" id="lok:Loa_02101"/>
<dbReference type="PATRIC" id="fig|1268635.3.peg.2144"/>
<accession>W0BCP7</accession>
<dbReference type="STRING" id="1268635.Loa_02101"/>
<organism evidence="1 2">
    <name type="scientific">Legionella oakridgensis ATCC 33761 = DSM 21215</name>
    <dbReference type="NCBI Taxonomy" id="1268635"/>
    <lineage>
        <taxon>Bacteria</taxon>
        <taxon>Pseudomonadati</taxon>
        <taxon>Pseudomonadota</taxon>
        <taxon>Gammaproteobacteria</taxon>
        <taxon>Legionellales</taxon>
        <taxon>Legionellaceae</taxon>
        <taxon>Legionella</taxon>
    </lineage>
</organism>
<evidence type="ECO:0000313" key="2">
    <source>
        <dbReference type="Proteomes" id="UP000018838"/>
    </source>
</evidence>
<name>W0BCP7_9GAMM</name>
<protein>
    <submittedName>
        <fullName evidence="1">Uncharacterized protein</fullName>
    </submittedName>
</protein>
<dbReference type="AlphaFoldDB" id="W0BCP7"/>
<dbReference type="RefSeq" id="WP_052335935.1">
    <property type="nucleotide sequence ID" value="NZ_CP004006.1"/>
</dbReference>
<sequence>MEWDENLINNTLKDEYNWEFATDTNSSWRIGDGTAAFYNYIYYTAAGFSEIDTFRSNQIREGLISREEALNMAKTENQPRYESILEYARIIGFDCDEALKIINAMPKLYLVE</sequence>
<dbReference type="eggNOG" id="COG0037">
    <property type="taxonomic scope" value="Bacteria"/>
</dbReference>
<gene>
    <name evidence="1" type="ORF">Loa_02101</name>
</gene>
<dbReference type="Proteomes" id="UP000018838">
    <property type="component" value="Chromosome"/>
</dbReference>
<evidence type="ECO:0000313" key="1">
    <source>
        <dbReference type="EMBL" id="AHE67645.1"/>
    </source>
</evidence>
<reference evidence="1 2" key="1">
    <citation type="journal article" date="2013" name="Int. J. Med. Microbiol.">
        <title>Legionella oakridgensis ATCC 33761 genome sequence and phenotypic characterization reveals its replication capacity in amoebae.</title>
        <authorList>
            <person name="Brzuszkiewicz E."/>
            <person name="Schulz T."/>
            <person name="Rydzewski K."/>
            <person name="Daniel R."/>
            <person name="Gillmaier N."/>
            <person name="Dittmann C."/>
            <person name="Holland G."/>
            <person name="Schunder E."/>
            <person name="Lautner M."/>
            <person name="Eisenreich W."/>
            <person name="Luck C."/>
            <person name="Heuner K."/>
        </authorList>
    </citation>
    <scope>NUCLEOTIDE SEQUENCE [LARGE SCALE GENOMIC DNA]</scope>
    <source>
        <strain>OR-10</strain>
        <strain evidence="2">ATCC 33761</strain>
    </source>
</reference>
<dbReference type="EMBL" id="CP004006">
    <property type="protein sequence ID" value="AHE67645.1"/>
    <property type="molecule type" value="Genomic_DNA"/>
</dbReference>
<proteinExistence type="predicted"/>
<dbReference type="HOGENOM" id="CLU_2142768_0_0_6"/>